<accession>A0A916E819</accession>
<dbReference type="InterPro" id="IPR027806">
    <property type="entry name" value="HARBI1_dom"/>
</dbReference>
<evidence type="ECO:0000313" key="5">
    <source>
        <dbReference type="Proteomes" id="UP000684084"/>
    </source>
</evidence>
<sequence>MICETSLDTLDLSSSINSGININFSYENCSLYRLDGKSIVWDLCLKFGITEGTVQLFTFRITLTLKSLKSHVIIWPHDDYYQEVRREFEEKCKFPNVIGVLDGSHINLFETSSKPNKNVYFTRKYRYTIHLQTVVDYKGLFIFYDIVYSASAHDAKVF</sequence>
<keyword evidence="2" id="KW-0479">Metal-binding</keyword>
<dbReference type="Pfam" id="PF13359">
    <property type="entry name" value="DDE_Tnp_4"/>
    <property type="match status" value="1"/>
</dbReference>
<comment type="caution">
    <text evidence="4">The sequence shown here is derived from an EMBL/GenBank/DDBJ whole genome shotgun (WGS) entry which is preliminary data.</text>
</comment>
<gene>
    <name evidence="4" type="ORF">CHRIB12_LOCUS10930</name>
</gene>
<comment type="cofactor">
    <cofactor evidence="1">
        <name>a divalent metal cation</name>
        <dbReference type="ChEBI" id="CHEBI:60240"/>
    </cofactor>
</comment>
<evidence type="ECO:0000313" key="4">
    <source>
        <dbReference type="EMBL" id="CAB5366507.1"/>
    </source>
</evidence>
<proteinExistence type="predicted"/>
<dbReference type="OrthoDB" id="2445244at2759"/>
<dbReference type="Proteomes" id="UP000684084">
    <property type="component" value="Unassembled WGS sequence"/>
</dbReference>
<name>A0A916E819_9GLOM</name>
<evidence type="ECO:0000256" key="1">
    <source>
        <dbReference type="ARBA" id="ARBA00001968"/>
    </source>
</evidence>
<dbReference type="EMBL" id="CAGKOT010000022">
    <property type="protein sequence ID" value="CAB5366507.1"/>
    <property type="molecule type" value="Genomic_DNA"/>
</dbReference>
<dbReference type="AlphaFoldDB" id="A0A916E819"/>
<protein>
    <recommendedName>
        <fullName evidence="3">DDE Tnp4 domain-containing protein</fullName>
    </recommendedName>
</protein>
<dbReference type="GO" id="GO:0046872">
    <property type="term" value="F:metal ion binding"/>
    <property type="evidence" value="ECO:0007669"/>
    <property type="project" value="UniProtKB-KW"/>
</dbReference>
<evidence type="ECO:0000256" key="2">
    <source>
        <dbReference type="ARBA" id="ARBA00022723"/>
    </source>
</evidence>
<reference evidence="4" key="1">
    <citation type="submission" date="2020-05" db="EMBL/GenBank/DDBJ databases">
        <authorList>
            <person name="Rincon C."/>
            <person name="Sanders R I."/>
            <person name="Robbins C."/>
            <person name="Chaturvedi A."/>
        </authorList>
    </citation>
    <scope>NUCLEOTIDE SEQUENCE</scope>
    <source>
        <strain evidence="4">CHB12</strain>
    </source>
</reference>
<feature type="domain" description="DDE Tnp4" evidence="3">
    <location>
        <begin position="101"/>
        <end position="158"/>
    </location>
</feature>
<organism evidence="4 5">
    <name type="scientific">Rhizophagus irregularis</name>
    <dbReference type="NCBI Taxonomy" id="588596"/>
    <lineage>
        <taxon>Eukaryota</taxon>
        <taxon>Fungi</taxon>
        <taxon>Fungi incertae sedis</taxon>
        <taxon>Mucoromycota</taxon>
        <taxon>Glomeromycotina</taxon>
        <taxon>Glomeromycetes</taxon>
        <taxon>Glomerales</taxon>
        <taxon>Glomeraceae</taxon>
        <taxon>Rhizophagus</taxon>
    </lineage>
</organism>
<evidence type="ECO:0000259" key="3">
    <source>
        <dbReference type="Pfam" id="PF13359"/>
    </source>
</evidence>